<dbReference type="InterPro" id="IPR036388">
    <property type="entry name" value="WH-like_DNA-bd_sf"/>
</dbReference>
<evidence type="ECO:0000256" key="1">
    <source>
        <dbReference type="ARBA" id="ARBA00010641"/>
    </source>
</evidence>
<dbReference type="HOGENOM" id="CLU_047691_15_2_4"/>
<dbReference type="InterPro" id="IPR013249">
    <property type="entry name" value="RNA_pol_sigma70_r4_t2"/>
</dbReference>
<protein>
    <submittedName>
        <fullName evidence="6">RNA polymerase, sigma-24 subunit, ECF subfamily</fullName>
    </submittedName>
</protein>
<dbReference type="PANTHER" id="PTHR43133:SF64">
    <property type="entry name" value="ECF SIGMA FACTOR"/>
    <property type="match status" value="1"/>
</dbReference>
<organism evidence="6 7">
    <name type="scientific">Sulfuricella denitrificans (strain DSM 22764 / NBRC 105220 / skB26)</name>
    <dbReference type="NCBI Taxonomy" id="1163617"/>
    <lineage>
        <taxon>Bacteria</taxon>
        <taxon>Pseudomonadati</taxon>
        <taxon>Pseudomonadota</taxon>
        <taxon>Betaproteobacteria</taxon>
        <taxon>Nitrosomonadales</taxon>
        <taxon>Sulfuricellaceae</taxon>
        <taxon>Sulfuricella</taxon>
    </lineage>
</organism>
<comment type="similarity">
    <text evidence="1">Belongs to the sigma-70 factor family. ECF subfamily.</text>
</comment>
<dbReference type="EMBL" id="AP013066">
    <property type="protein sequence ID" value="BAN34658.1"/>
    <property type="molecule type" value="Genomic_DNA"/>
</dbReference>
<dbReference type="GO" id="GO:0006352">
    <property type="term" value="P:DNA-templated transcription initiation"/>
    <property type="evidence" value="ECO:0007669"/>
    <property type="project" value="InterPro"/>
</dbReference>
<dbReference type="InterPro" id="IPR039425">
    <property type="entry name" value="RNA_pol_sigma-70-like"/>
</dbReference>
<evidence type="ECO:0000256" key="4">
    <source>
        <dbReference type="ARBA" id="ARBA00023163"/>
    </source>
</evidence>
<evidence type="ECO:0000313" key="6">
    <source>
        <dbReference type="EMBL" id="BAN34658.1"/>
    </source>
</evidence>
<reference evidence="6 7" key="1">
    <citation type="journal article" date="2012" name="Appl. Environ. Microbiol.">
        <title>Draft genome sequence of a psychrotolerant sulfur-oxidizing bacterium, Sulfuricella denitrificans skB26, and proteomic insights into cold adaptation.</title>
        <authorList>
            <person name="Watanabe T."/>
            <person name="Kojima H."/>
            <person name="Fukui M."/>
        </authorList>
    </citation>
    <scope>NUCLEOTIDE SEQUENCE [LARGE SCALE GENOMIC DNA]</scope>
    <source>
        <strain evidence="7">skB26</strain>
    </source>
</reference>
<evidence type="ECO:0000259" key="5">
    <source>
        <dbReference type="Pfam" id="PF08281"/>
    </source>
</evidence>
<gene>
    <name evidence="6" type="ORF">SCD_n00817</name>
</gene>
<evidence type="ECO:0000256" key="2">
    <source>
        <dbReference type="ARBA" id="ARBA00023015"/>
    </source>
</evidence>
<dbReference type="AlphaFoldDB" id="S6ABF5"/>
<proteinExistence type="inferred from homology"/>
<keyword evidence="2" id="KW-0805">Transcription regulation</keyword>
<dbReference type="STRING" id="1163617.SCD_n00817"/>
<accession>S6ABF5</accession>
<keyword evidence="4" id="KW-0804">Transcription</keyword>
<keyword evidence="7" id="KW-1185">Reference proteome</keyword>
<dbReference type="InterPro" id="IPR013325">
    <property type="entry name" value="RNA_pol_sigma_r2"/>
</dbReference>
<evidence type="ECO:0000313" key="7">
    <source>
        <dbReference type="Proteomes" id="UP000015559"/>
    </source>
</evidence>
<dbReference type="Gene3D" id="1.10.1740.10">
    <property type="match status" value="1"/>
</dbReference>
<dbReference type="SUPFAM" id="SSF88946">
    <property type="entry name" value="Sigma2 domain of RNA polymerase sigma factors"/>
    <property type="match status" value="1"/>
</dbReference>
<dbReference type="GO" id="GO:0016987">
    <property type="term" value="F:sigma factor activity"/>
    <property type="evidence" value="ECO:0007669"/>
    <property type="project" value="UniProtKB-KW"/>
</dbReference>
<dbReference type="NCBIfam" id="NF006550">
    <property type="entry name" value="PRK09047.1"/>
    <property type="match status" value="1"/>
</dbReference>
<feature type="domain" description="RNA polymerase sigma factor 70 region 4 type 2" evidence="5">
    <location>
        <begin position="135"/>
        <end position="182"/>
    </location>
</feature>
<dbReference type="PANTHER" id="PTHR43133">
    <property type="entry name" value="RNA POLYMERASE ECF-TYPE SIGMA FACTO"/>
    <property type="match status" value="1"/>
</dbReference>
<evidence type="ECO:0000256" key="3">
    <source>
        <dbReference type="ARBA" id="ARBA00023082"/>
    </source>
</evidence>
<dbReference type="Pfam" id="PF08281">
    <property type="entry name" value="Sigma70_r4_2"/>
    <property type="match status" value="1"/>
</dbReference>
<dbReference type="CDD" id="cd06171">
    <property type="entry name" value="Sigma70_r4"/>
    <property type="match status" value="1"/>
</dbReference>
<dbReference type="KEGG" id="sdr:SCD_n00817"/>
<dbReference type="Gene3D" id="1.10.10.10">
    <property type="entry name" value="Winged helix-like DNA-binding domain superfamily/Winged helix DNA-binding domain"/>
    <property type="match status" value="1"/>
</dbReference>
<dbReference type="SUPFAM" id="SSF88659">
    <property type="entry name" value="Sigma3 and sigma4 domains of RNA polymerase sigma factors"/>
    <property type="match status" value="1"/>
</dbReference>
<dbReference type="NCBIfam" id="TIGR02937">
    <property type="entry name" value="sigma70-ECF"/>
    <property type="match status" value="1"/>
</dbReference>
<dbReference type="InterPro" id="IPR014284">
    <property type="entry name" value="RNA_pol_sigma-70_dom"/>
</dbReference>
<dbReference type="GO" id="GO:0003677">
    <property type="term" value="F:DNA binding"/>
    <property type="evidence" value="ECO:0007669"/>
    <property type="project" value="InterPro"/>
</dbReference>
<dbReference type="eggNOG" id="COG1595">
    <property type="taxonomic scope" value="Bacteria"/>
</dbReference>
<sequence length="197" mass="22817">MKERYSGTLQLATFQELSKFLAEVERRAYKQALFAVRDEHGALDIVQDSMMKLTEKYSGKPVEEFPMLFQRILQNTIRDYYRRQKVRSLWTTLLSSFSPHQEEEYDPLETLEVEDDSNKIHRPEETLARSQVVKLIEQALEILPARQREAFLLRYWEELDVSETAAAMGCSEGSVKTHCSRATHAVAAFLKSKGIEP</sequence>
<keyword evidence="3" id="KW-0731">Sigma factor</keyword>
<dbReference type="InterPro" id="IPR013324">
    <property type="entry name" value="RNA_pol_sigma_r3/r4-like"/>
</dbReference>
<name>S6ABF5_SULDS</name>
<dbReference type="Proteomes" id="UP000015559">
    <property type="component" value="Chromosome"/>
</dbReference>